<evidence type="ECO:0000256" key="1">
    <source>
        <dbReference type="SAM" id="MobiDB-lite"/>
    </source>
</evidence>
<name>A0AAV1KVF1_9NEOP</name>
<reference evidence="2 3" key="1">
    <citation type="submission" date="2023-11" db="EMBL/GenBank/DDBJ databases">
        <authorList>
            <person name="Hedman E."/>
            <person name="Englund M."/>
            <person name="Stromberg M."/>
            <person name="Nyberg Akerstrom W."/>
            <person name="Nylinder S."/>
            <person name="Jareborg N."/>
            <person name="Kallberg Y."/>
            <person name="Kronander E."/>
        </authorList>
    </citation>
    <scope>NUCLEOTIDE SEQUENCE [LARGE SCALE GENOMIC DNA]</scope>
</reference>
<feature type="compositionally biased region" description="Polar residues" evidence="1">
    <location>
        <begin position="48"/>
        <end position="57"/>
    </location>
</feature>
<dbReference type="Proteomes" id="UP001314205">
    <property type="component" value="Unassembled WGS sequence"/>
</dbReference>
<gene>
    <name evidence="2" type="ORF">PARMNEM_LOCUS7608</name>
</gene>
<sequence>MKKCGSDPKVTKTLIRNYEQKPLSKVKEAAYETQATSSSVLHKKSTQKGRSSNNNNVLSCPSLCSSEVLANYLSDVTKNLSPPPVDMDLDVDKALLNTKMTRMLNFHFNDRMYKNLVELNANGDVQKRIKDKRPNKFAIKKDLEPHIEDFINDEKDEDLIPTIPVPITKFKPVKKVENGKLHKLISSFEKL</sequence>
<evidence type="ECO:0008006" key="4">
    <source>
        <dbReference type="Google" id="ProtNLM"/>
    </source>
</evidence>
<dbReference type="AlphaFoldDB" id="A0AAV1KVF1"/>
<evidence type="ECO:0000313" key="2">
    <source>
        <dbReference type="EMBL" id="CAK1586698.1"/>
    </source>
</evidence>
<keyword evidence="3" id="KW-1185">Reference proteome</keyword>
<organism evidence="2 3">
    <name type="scientific">Parnassius mnemosyne</name>
    <name type="common">clouded apollo</name>
    <dbReference type="NCBI Taxonomy" id="213953"/>
    <lineage>
        <taxon>Eukaryota</taxon>
        <taxon>Metazoa</taxon>
        <taxon>Ecdysozoa</taxon>
        <taxon>Arthropoda</taxon>
        <taxon>Hexapoda</taxon>
        <taxon>Insecta</taxon>
        <taxon>Pterygota</taxon>
        <taxon>Neoptera</taxon>
        <taxon>Endopterygota</taxon>
        <taxon>Lepidoptera</taxon>
        <taxon>Glossata</taxon>
        <taxon>Ditrysia</taxon>
        <taxon>Papilionoidea</taxon>
        <taxon>Papilionidae</taxon>
        <taxon>Parnassiinae</taxon>
        <taxon>Parnassini</taxon>
        <taxon>Parnassius</taxon>
        <taxon>Driopa</taxon>
    </lineage>
</organism>
<evidence type="ECO:0000313" key="3">
    <source>
        <dbReference type="Proteomes" id="UP001314205"/>
    </source>
</evidence>
<protein>
    <recommendedName>
        <fullName evidence="4">Protein phosphatase 1 regulatory subunit 35 C-terminal domain-containing protein</fullName>
    </recommendedName>
</protein>
<proteinExistence type="predicted"/>
<comment type="caution">
    <text evidence="2">The sequence shown here is derived from an EMBL/GenBank/DDBJ whole genome shotgun (WGS) entry which is preliminary data.</text>
</comment>
<feature type="region of interest" description="Disordered" evidence="1">
    <location>
        <begin position="29"/>
        <end position="57"/>
    </location>
</feature>
<accession>A0AAV1KVF1</accession>
<dbReference type="EMBL" id="CAVLGL010000081">
    <property type="protein sequence ID" value="CAK1586698.1"/>
    <property type="molecule type" value="Genomic_DNA"/>
</dbReference>